<dbReference type="SUPFAM" id="SSF49265">
    <property type="entry name" value="Fibronectin type III"/>
    <property type="match status" value="1"/>
</dbReference>
<name>A0ABM4FNW7_9AVES</name>
<gene>
    <name evidence="3" type="primary">LOC136994194</name>
</gene>
<accession>A0ABM4FNW7</accession>
<dbReference type="InterPro" id="IPR036116">
    <property type="entry name" value="FN3_sf"/>
</dbReference>
<dbReference type="Pfam" id="PF00041">
    <property type="entry name" value="fn3"/>
    <property type="match status" value="1"/>
</dbReference>
<proteinExistence type="predicted"/>
<dbReference type="InterPro" id="IPR013783">
    <property type="entry name" value="Ig-like_fold"/>
</dbReference>
<sequence>MATPTARGKPLPSMVTTITATITALATIRTTLLPTARPLTTSQGHAPESPDPCLADGISGLHVSTGSDTSLTVAWAFSGDHKEFEVRYQASGAPEQALQVIGSPPELQLHSLHPGTEYRICIVPWSRGLLACLSPAPGQCTMGHTADTAWPVGTWPVPGPWALGIGTTATLLVLAGLAIRPCCGCRGSQSLSRGTTTMMSRPCTTGALSYQLPAVRMTTAMAMCWLPASSPKNRWIALAPHHQGAP</sequence>
<reference evidence="3" key="2">
    <citation type="submission" date="2025-08" db="UniProtKB">
        <authorList>
            <consortium name="RefSeq"/>
        </authorList>
    </citation>
    <scope>IDENTIFICATION</scope>
    <source>
        <tissue evidence="3">Blood</tissue>
    </source>
</reference>
<dbReference type="PROSITE" id="PS50853">
    <property type="entry name" value="FN3"/>
    <property type="match status" value="1"/>
</dbReference>
<reference evidence="2" key="1">
    <citation type="submission" date="2025-05" db="UniProtKB">
        <authorList>
            <consortium name="RefSeq"/>
        </authorList>
    </citation>
    <scope>NUCLEOTIDE SEQUENCE [LARGE SCALE GENOMIC DNA]</scope>
</reference>
<dbReference type="Proteomes" id="UP001652627">
    <property type="component" value="Chromosome 1"/>
</dbReference>
<protein>
    <recommendedName>
        <fullName evidence="1">Fibronectin type-III domain-containing protein</fullName>
    </recommendedName>
</protein>
<evidence type="ECO:0000313" key="2">
    <source>
        <dbReference type="Proteomes" id="UP001652627"/>
    </source>
</evidence>
<dbReference type="GeneID" id="136994194"/>
<dbReference type="RefSeq" id="XP_067166645.1">
    <property type="nucleotide sequence ID" value="XM_067310544.1"/>
</dbReference>
<dbReference type="InterPro" id="IPR003961">
    <property type="entry name" value="FN3_dom"/>
</dbReference>
<evidence type="ECO:0000313" key="3">
    <source>
        <dbReference type="RefSeq" id="XP_067166645.1"/>
    </source>
</evidence>
<keyword evidence="2" id="KW-1185">Reference proteome</keyword>
<organism evidence="2 3">
    <name type="scientific">Apteryx mantelli</name>
    <name type="common">North Island brown kiwi</name>
    <dbReference type="NCBI Taxonomy" id="2696672"/>
    <lineage>
        <taxon>Eukaryota</taxon>
        <taxon>Metazoa</taxon>
        <taxon>Chordata</taxon>
        <taxon>Craniata</taxon>
        <taxon>Vertebrata</taxon>
        <taxon>Euteleostomi</taxon>
        <taxon>Archelosauria</taxon>
        <taxon>Archosauria</taxon>
        <taxon>Dinosauria</taxon>
        <taxon>Saurischia</taxon>
        <taxon>Theropoda</taxon>
        <taxon>Coelurosauria</taxon>
        <taxon>Aves</taxon>
        <taxon>Palaeognathae</taxon>
        <taxon>Apterygiformes</taxon>
        <taxon>Apterygidae</taxon>
        <taxon>Apteryx</taxon>
    </lineage>
</organism>
<dbReference type="Gene3D" id="2.60.40.10">
    <property type="entry name" value="Immunoglobulins"/>
    <property type="match status" value="1"/>
</dbReference>
<feature type="domain" description="Fibronectin type-III" evidence="1">
    <location>
        <begin position="57"/>
        <end position="148"/>
    </location>
</feature>
<evidence type="ECO:0000259" key="1">
    <source>
        <dbReference type="PROSITE" id="PS50853"/>
    </source>
</evidence>
<dbReference type="CDD" id="cd00063">
    <property type="entry name" value="FN3"/>
    <property type="match status" value="1"/>
</dbReference>